<evidence type="ECO:0000256" key="4">
    <source>
        <dbReference type="ARBA" id="ARBA00023054"/>
    </source>
</evidence>
<gene>
    <name evidence="11" type="ORF">BDK51DRAFT_33843</name>
</gene>
<evidence type="ECO:0000256" key="7">
    <source>
        <dbReference type="ARBA" id="ARBA00023254"/>
    </source>
</evidence>
<comment type="subcellular location">
    <subcellularLocation>
        <location evidence="1">Nucleus</location>
    </subcellularLocation>
</comment>
<dbReference type="PANTHER" id="PTHR15938:SF0">
    <property type="entry name" value="HOMOLOGOUS-PAIRING PROTEIN 2 HOMOLOG"/>
    <property type="match status" value="1"/>
</dbReference>
<evidence type="ECO:0000259" key="9">
    <source>
        <dbReference type="Pfam" id="PF07106"/>
    </source>
</evidence>
<evidence type="ECO:0000256" key="6">
    <source>
        <dbReference type="ARBA" id="ARBA00023242"/>
    </source>
</evidence>
<dbReference type="PANTHER" id="PTHR15938">
    <property type="entry name" value="TBP-1 INTERACTING PROTEIN"/>
    <property type="match status" value="1"/>
</dbReference>
<dbReference type="GO" id="GO:0010774">
    <property type="term" value="P:meiotic strand invasion involved in reciprocal meiotic recombination"/>
    <property type="evidence" value="ECO:0007669"/>
    <property type="project" value="TreeGrafter"/>
</dbReference>
<sequence length="201" mass="22599">MAKPTGKKPVVKGDGATDMVLKYLKKQNRPYSAVDVFNNLNGEVAKASVAKILTDLVASQQLHGKQNGKQWVYVARQDELETPTAEALGELDGRIASLKEDVDALKLEVGLDSLTKEEIEARLQDLDEETAKLKYRLASLREGTQLMTKADKDRIEKEFDAMRKLWKKRKAKFREIWNTVTDSMPGNAADLMEEMGIETDE</sequence>
<dbReference type="GO" id="GO:0120231">
    <property type="term" value="C:DNA recombinase auxiliary factor complex"/>
    <property type="evidence" value="ECO:0007669"/>
    <property type="project" value="TreeGrafter"/>
</dbReference>
<dbReference type="InterPro" id="IPR036388">
    <property type="entry name" value="WH-like_DNA-bd_sf"/>
</dbReference>
<evidence type="ECO:0000256" key="3">
    <source>
        <dbReference type="ARBA" id="ARBA00016093"/>
    </source>
</evidence>
<keyword evidence="5" id="KW-0233">DNA recombination</keyword>
<dbReference type="Pfam" id="PF18517">
    <property type="entry name" value="LZ3wCH"/>
    <property type="match status" value="1"/>
</dbReference>
<feature type="domain" description="Leucine zipper with capping helix" evidence="10">
    <location>
        <begin position="150"/>
        <end position="201"/>
    </location>
</feature>
<organism evidence="11 12">
    <name type="scientific">Blyttiomyces helicus</name>
    <dbReference type="NCBI Taxonomy" id="388810"/>
    <lineage>
        <taxon>Eukaryota</taxon>
        <taxon>Fungi</taxon>
        <taxon>Fungi incertae sedis</taxon>
        <taxon>Chytridiomycota</taxon>
        <taxon>Chytridiomycota incertae sedis</taxon>
        <taxon>Chytridiomycetes</taxon>
        <taxon>Chytridiomycetes incertae sedis</taxon>
        <taxon>Blyttiomyces</taxon>
    </lineage>
</organism>
<evidence type="ECO:0000256" key="1">
    <source>
        <dbReference type="ARBA" id="ARBA00004123"/>
    </source>
</evidence>
<dbReference type="GO" id="GO:0003690">
    <property type="term" value="F:double-stranded DNA binding"/>
    <property type="evidence" value="ECO:0007669"/>
    <property type="project" value="TreeGrafter"/>
</dbReference>
<evidence type="ECO:0000313" key="12">
    <source>
        <dbReference type="Proteomes" id="UP000269721"/>
    </source>
</evidence>
<dbReference type="GO" id="GO:0000709">
    <property type="term" value="P:meiotic joint molecule formation"/>
    <property type="evidence" value="ECO:0007669"/>
    <property type="project" value="TreeGrafter"/>
</dbReference>
<evidence type="ECO:0000259" key="10">
    <source>
        <dbReference type="Pfam" id="PF18517"/>
    </source>
</evidence>
<dbReference type="InterPro" id="IPR040661">
    <property type="entry name" value="LZ3wCH"/>
</dbReference>
<dbReference type="GO" id="GO:0120230">
    <property type="term" value="F:recombinase activator activity"/>
    <property type="evidence" value="ECO:0007669"/>
    <property type="project" value="TreeGrafter"/>
</dbReference>
<protein>
    <recommendedName>
        <fullName evidence="3">Homologous-pairing protein 2 homolog</fullName>
    </recommendedName>
</protein>
<proteinExistence type="inferred from homology"/>
<evidence type="ECO:0000256" key="8">
    <source>
        <dbReference type="SAM" id="Coils"/>
    </source>
</evidence>
<feature type="coiled-coil region" evidence="8">
    <location>
        <begin position="88"/>
        <end position="136"/>
    </location>
</feature>
<evidence type="ECO:0000313" key="11">
    <source>
        <dbReference type="EMBL" id="RKO85274.1"/>
    </source>
</evidence>
<dbReference type="Pfam" id="PF07106">
    <property type="entry name" value="WHD_TBPIP"/>
    <property type="match status" value="1"/>
</dbReference>
<feature type="non-terminal residue" evidence="11">
    <location>
        <position position="201"/>
    </location>
</feature>
<evidence type="ECO:0000256" key="2">
    <source>
        <dbReference type="ARBA" id="ARBA00007922"/>
    </source>
</evidence>
<dbReference type="InterPro" id="IPR010776">
    <property type="entry name" value="Hop2_WH_dom"/>
</dbReference>
<dbReference type="EMBL" id="KZ999238">
    <property type="protein sequence ID" value="RKO85274.1"/>
    <property type="molecule type" value="Genomic_DNA"/>
</dbReference>
<dbReference type="GO" id="GO:0000794">
    <property type="term" value="C:condensed nuclear chromosome"/>
    <property type="evidence" value="ECO:0007669"/>
    <property type="project" value="TreeGrafter"/>
</dbReference>
<dbReference type="Proteomes" id="UP000269721">
    <property type="component" value="Unassembled WGS sequence"/>
</dbReference>
<comment type="similarity">
    <text evidence="2">Belongs to the HOP2 family.</text>
</comment>
<keyword evidence="12" id="KW-1185">Reference proteome</keyword>
<feature type="domain" description="Homologous-pairing protein 2 winged helix" evidence="9">
    <location>
        <begin position="16"/>
        <end position="75"/>
    </location>
</feature>
<dbReference type="Gene3D" id="1.10.10.10">
    <property type="entry name" value="Winged helix-like DNA-binding domain superfamily/Winged helix DNA-binding domain"/>
    <property type="match status" value="1"/>
</dbReference>
<name>A0A4P9VZR1_9FUNG</name>
<dbReference type="AlphaFoldDB" id="A0A4P9VZR1"/>
<evidence type="ECO:0000256" key="5">
    <source>
        <dbReference type="ARBA" id="ARBA00023172"/>
    </source>
</evidence>
<reference evidence="12" key="1">
    <citation type="journal article" date="2018" name="Nat. Microbiol.">
        <title>Leveraging single-cell genomics to expand the fungal tree of life.</title>
        <authorList>
            <person name="Ahrendt S.R."/>
            <person name="Quandt C.A."/>
            <person name="Ciobanu D."/>
            <person name="Clum A."/>
            <person name="Salamov A."/>
            <person name="Andreopoulos B."/>
            <person name="Cheng J.F."/>
            <person name="Woyke T."/>
            <person name="Pelin A."/>
            <person name="Henrissat B."/>
            <person name="Reynolds N.K."/>
            <person name="Benny G.L."/>
            <person name="Smith M.E."/>
            <person name="James T.Y."/>
            <person name="Grigoriev I.V."/>
        </authorList>
    </citation>
    <scope>NUCLEOTIDE SEQUENCE [LARGE SCALE GENOMIC DNA]</scope>
</reference>
<accession>A0A4P9VZR1</accession>
<keyword evidence="4 8" id="KW-0175">Coiled coil</keyword>
<keyword evidence="7" id="KW-0469">Meiosis</keyword>
<dbReference type="GO" id="GO:0007129">
    <property type="term" value="P:homologous chromosome pairing at meiosis"/>
    <property type="evidence" value="ECO:0007669"/>
    <property type="project" value="TreeGrafter"/>
</dbReference>
<dbReference type="OrthoDB" id="272266at2759"/>
<keyword evidence="6" id="KW-0539">Nucleus</keyword>